<dbReference type="InterPro" id="IPR001270">
    <property type="entry name" value="ClpA/B"/>
</dbReference>
<protein>
    <submittedName>
        <fullName evidence="8">ATP-dependent Clp protease ATP-binding subunit ClpC</fullName>
    </submittedName>
</protein>
<feature type="region of interest" description="Disordered" evidence="6">
    <location>
        <begin position="878"/>
        <end position="899"/>
    </location>
</feature>
<dbReference type="InterPro" id="IPR027417">
    <property type="entry name" value="P-loop_NTPase"/>
</dbReference>
<evidence type="ECO:0000256" key="5">
    <source>
        <dbReference type="PROSITE-ProRule" id="PRU01251"/>
    </source>
</evidence>
<feature type="domain" description="Clp R" evidence="7">
    <location>
        <begin position="5"/>
        <end position="151"/>
    </location>
</feature>
<dbReference type="InterPro" id="IPR041546">
    <property type="entry name" value="ClpA/ClpB_AAA_lid"/>
</dbReference>
<dbReference type="InterPro" id="IPR004176">
    <property type="entry name" value="Clp_R_N"/>
</dbReference>
<dbReference type="EMBL" id="AP019377">
    <property type="protein sequence ID" value="BBH95079.1"/>
    <property type="molecule type" value="Genomic_DNA"/>
</dbReference>
<dbReference type="InterPro" id="IPR019489">
    <property type="entry name" value="Clp_ATPase_C"/>
</dbReference>
<dbReference type="Pfam" id="PF02861">
    <property type="entry name" value="Clp_N"/>
    <property type="match status" value="1"/>
</dbReference>
<keyword evidence="4" id="KW-0143">Chaperone</keyword>
<dbReference type="PANTHER" id="PTHR11638:SF175">
    <property type="entry name" value="ATP-DEPENDENT CLP PROTEASE, ATP-BINDING SUBUNIT CLPC"/>
    <property type="match status" value="1"/>
</dbReference>
<dbReference type="CDD" id="cd00009">
    <property type="entry name" value="AAA"/>
    <property type="match status" value="1"/>
</dbReference>
<dbReference type="PROSITE" id="PS51903">
    <property type="entry name" value="CLP_R"/>
    <property type="match status" value="1"/>
</dbReference>
<keyword evidence="3 8" id="KW-0067">ATP-binding</keyword>
<evidence type="ECO:0000313" key="8">
    <source>
        <dbReference type="EMBL" id="BBH95079.1"/>
    </source>
</evidence>
<keyword evidence="1 5" id="KW-0677">Repeat</keyword>
<evidence type="ECO:0000256" key="3">
    <source>
        <dbReference type="ARBA" id="ARBA00022840"/>
    </source>
</evidence>
<gene>
    <name evidence="8" type="ORF">KTA_32780</name>
</gene>
<keyword evidence="8" id="KW-0378">Hydrolase</keyword>
<dbReference type="GO" id="GO:0006508">
    <property type="term" value="P:proteolysis"/>
    <property type="evidence" value="ECO:0007669"/>
    <property type="project" value="UniProtKB-KW"/>
</dbReference>
<dbReference type="GO" id="GO:0008233">
    <property type="term" value="F:peptidase activity"/>
    <property type="evidence" value="ECO:0007669"/>
    <property type="project" value="UniProtKB-KW"/>
</dbReference>
<sequence>MKEVYEAYTPAARLALHYAREEASKRHRRLISNEQLLLGILRLNDPLISQLLNSFMMRPALLCRIIEGLDRRHKRACSSRHQTLSPATRAALRSARRHARRLGATSIGPEHLLLGLLSVQDRQDALLLGLLEGFGITCSSVRARLQTLITPAPGPDQVAIAAPRASEPGAQDSAGLDLATSPPTNDLQAAYRERYERTPELNSVSHDLTLAALEGRLDPLIGREAELTRTIQILLRYTKNNPLLLGPAGTGKTAIVEGLAARIAAGEVPESLRGKRVVALDIGLLVAGTRYRGDLEERVQGVLAEIKEASDILLFIDEIHMLIGAGGPASAPNVANLLKPLLARGRLQCIGATTFEEYARHFEHDAALARRFQPIVIAEPDAAETLAILQALRPRYEAFHRVAISDEALQAAVRLSSRYLAGRAQPDKAIDLIDEAAAALRMRQALPPTALRQIHEEIAHLRAQRETAIRQRHFPAALELRRQEQQLLRRALAIESEWLTQKLLPPADDSALATARRPLVNEEAVAAVVSQWTGLRVTFPGGEEARYLLSLEQLLQQRIAGQEEAISAVARAVRRARSNLRDPRRPAASFLFIGPSGVGKSHLAAVLAEVLTGDERALIRLDMAAFSERHQVQRLLGSPPGYQGYGETGLLSEAIRQRPASIVLFEGLEKAHPALHDLLLQVLEDGHLSDGQGRPVNFREAIIILTTDLTSLPEATSAGFGLALPHSEPHQGRQWQQQLLTQLQHTFRPELLNRLDAIVPFHPLQKVHLGQILDQLLTATRQRLTGLGISLEISAAARDYLLSQGQERLSRAGARPLRQLVRSEVEDRVSEALLRGEIRRGEALLLVADQASGKLRLERVADQIRPHAQGREPVTLFLTDSPSDSAMRPWSEAPDHSAA</sequence>
<dbReference type="InterPro" id="IPR036628">
    <property type="entry name" value="Clp_N_dom_sf"/>
</dbReference>
<evidence type="ECO:0000256" key="2">
    <source>
        <dbReference type="ARBA" id="ARBA00022741"/>
    </source>
</evidence>
<dbReference type="Pfam" id="PF10431">
    <property type="entry name" value="ClpB_D2-small"/>
    <property type="match status" value="1"/>
</dbReference>
<dbReference type="SMART" id="SM01086">
    <property type="entry name" value="ClpB_D2-small"/>
    <property type="match status" value="1"/>
</dbReference>
<organism evidence="8">
    <name type="scientific">Thermogemmatispora argillosa</name>
    <dbReference type="NCBI Taxonomy" id="2045280"/>
    <lineage>
        <taxon>Bacteria</taxon>
        <taxon>Bacillati</taxon>
        <taxon>Chloroflexota</taxon>
        <taxon>Ktedonobacteria</taxon>
        <taxon>Thermogemmatisporales</taxon>
        <taxon>Thermogemmatisporaceae</taxon>
        <taxon>Thermogemmatispora</taxon>
    </lineage>
</organism>
<dbReference type="InterPro" id="IPR003593">
    <property type="entry name" value="AAA+_ATPase"/>
</dbReference>
<dbReference type="Gene3D" id="1.10.1780.10">
    <property type="entry name" value="Clp, N-terminal domain"/>
    <property type="match status" value="1"/>
</dbReference>
<dbReference type="SMART" id="SM00382">
    <property type="entry name" value="AAA"/>
    <property type="match status" value="2"/>
</dbReference>
<dbReference type="GO" id="GO:0005524">
    <property type="term" value="F:ATP binding"/>
    <property type="evidence" value="ECO:0007669"/>
    <property type="project" value="UniProtKB-KW"/>
</dbReference>
<dbReference type="Pfam" id="PF07724">
    <property type="entry name" value="AAA_2"/>
    <property type="match status" value="1"/>
</dbReference>
<dbReference type="Pfam" id="PF17871">
    <property type="entry name" value="AAA_lid_9"/>
    <property type="match status" value="1"/>
</dbReference>
<evidence type="ECO:0000256" key="1">
    <source>
        <dbReference type="ARBA" id="ARBA00022737"/>
    </source>
</evidence>
<name>A0A455T6A9_9CHLR</name>
<dbReference type="Pfam" id="PF00004">
    <property type="entry name" value="AAA"/>
    <property type="match status" value="1"/>
</dbReference>
<evidence type="ECO:0000259" key="7">
    <source>
        <dbReference type="PROSITE" id="PS51903"/>
    </source>
</evidence>
<dbReference type="GO" id="GO:0005737">
    <property type="term" value="C:cytoplasm"/>
    <property type="evidence" value="ECO:0007669"/>
    <property type="project" value="TreeGrafter"/>
</dbReference>
<evidence type="ECO:0000256" key="4">
    <source>
        <dbReference type="ARBA" id="ARBA00023186"/>
    </source>
</evidence>
<dbReference type="CDD" id="cd19499">
    <property type="entry name" value="RecA-like_ClpB_Hsp104-like"/>
    <property type="match status" value="1"/>
</dbReference>
<dbReference type="PRINTS" id="PR00300">
    <property type="entry name" value="CLPPROTEASEA"/>
</dbReference>
<dbReference type="InterPro" id="IPR003959">
    <property type="entry name" value="ATPase_AAA_core"/>
</dbReference>
<dbReference type="PANTHER" id="PTHR11638">
    <property type="entry name" value="ATP-DEPENDENT CLP PROTEASE"/>
    <property type="match status" value="1"/>
</dbReference>
<reference evidence="8" key="1">
    <citation type="submission" date="2018-12" db="EMBL/GenBank/DDBJ databases">
        <title>Novel natural products biosynthetic potential of the class Ktedonobacteria.</title>
        <authorList>
            <person name="Zheng Y."/>
            <person name="Saitou A."/>
            <person name="Wang C.M."/>
            <person name="Toyoda A."/>
            <person name="Minakuchi Y."/>
            <person name="Sekiguchi Y."/>
            <person name="Ueda K."/>
            <person name="Takano H."/>
            <person name="Sakai Y."/>
            <person name="Yokota A."/>
            <person name="Yabe S."/>
        </authorList>
    </citation>
    <scope>NUCLEOTIDE SEQUENCE</scope>
    <source>
        <strain evidence="8">A3-2</strain>
    </source>
</reference>
<dbReference type="GO" id="GO:0016887">
    <property type="term" value="F:ATP hydrolysis activity"/>
    <property type="evidence" value="ECO:0007669"/>
    <property type="project" value="InterPro"/>
</dbReference>
<keyword evidence="2" id="KW-0547">Nucleotide-binding</keyword>
<accession>A0A455T6A9</accession>
<evidence type="ECO:0000256" key="6">
    <source>
        <dbReference type="SAM" id="MobiDB-lite"/>
    </source>
</evidence>
<dbReference type="SUPFAM" id="SSF81923">
    <property type="entry name" value="Double Clp-N motif"/>
    <property type="match status" value="1"/>
</dbReference>
<dbReference type="Gene3D" id="1.10.8.60">
    <property type="match status" value="1"/>
</dbReference>
<dbReference type="SUPFAM" id="SSF52540">
    <property type="entry name" value="P-loop containing nucleoside triphosphate hydrolases"/>
    <property type="match status" value="2"/>
</dbReference>
<dbReference type="InterPro" id="IPR050130">
    <property type="entry name" value="ClpA_ClpB"/>
</dbReference>
<dbReference type="AlphaFoldDB" id="A0A455T6A9"/>
<dbReference type="Gene3D" id="3.40.50.300">
    <property type="entry name" value="P-loop containing nucleotide triphosphate hydrolases"/>
    <property type="match status" value="3"/>
</dbReference>
<keyword evidence="8" id="KW-0645">Protease</keyword>
<dbReference type="GO" id="GO:0034605">
    <property type="term" value="P:cellular response to heat"/>
    <property type="evidence" value="ECO:0007669"/>
    <property type="project" value="TreeGrafter"/>
</dbReference>
<proteinExistence type="predicted"/>